<dbReference type="GO" id="GO:0004602">
    <property type="term" value="F:glutathione peroxidase activity"/>
    <property type="evidence" value="ECO:0007669"/>
    <property type="project" value="TreeGrafter"/>
</dbReference>
<dbReference type="KEGG" id="hyf:DTO96_101647"/>
<organism evidence="4 5">
    <name type="scientific">Ephemeroptericola cinctiostellae</name>
    <dbReference type="NCBI Taxonomy" id="2268024"/>
    <lineage>
        <taxon>Bacteria</taxon>
        <taxon>Pseudomonadati</taxon>
        <taxon>Pseudomonadota</taxon>
        <taxon>Betaproteobacteria</taxon>
        <taxon>Burkholderiales</taxon>
        <taxon>Burkholderiaceae</taxon>
        <taxon>Ephemeroptericola</taxon>
    </lineage>
</organism>
<dbReference type="AlphaFoldDB" id="A0A345DC19"/>
<evidence type="ECO:0000313" key="5">
    <source>
        <dbReference type="Proteomes" id="UP000252182"/>
    </source>
</evidence>
<dbReference type="PIRSF" id="PIRSF006386">
    <property type="entry name" value="HCCAis_GSTk"/>
    <property type="match status" value="1"/>
</dbReference>
<accession>A0A345DC19</accession>
<dbReference type="InterPro" id="IPR001853">
    <property type="entry name" value="DSBA-like_thioredoxin_dom"/>
</dbReference>
<reference evidence="5" key="1">
    <citation type="submission" date="2018-07" db="EMBL/GenBank/DDBJ databases">
        <authorList>
            <person name="Kim H."/>
        </authorList>
    </citation>
    <scope>NUCLEOTIDE SEQUENCE [LARGE SCALE GENOMIC DNA]</scope>
    <source>
        <strain evidence="5">F02</strain>
    </source>
</reference>
<gene>
    <name evidence="4" type="primary">nsaD</name>
    <name evidence="4" type="ORF">DTO96_101647</name>
</gene>
<evidence type="ECO:0000256" key="2">
    <source>
        <dbReference type="PIRSR" id="PIRSR006386-1"/>
    </source>
</evidence>
<feature type="domain" description="DSBA-like thioredoxin" evidence="3">
    <location>
        <begin position="5"/>
        <end position="197"/>
    </location>
</feature>
<dbReference type="InterPro" id="IPR014440">
    <property type="entry name" value="HCCAis_GSTk"/>
</dbReference>
<keyword evidence="5" id="KW-1185">Reference proteome</keyword>
<sequence>MASALDFYFDFSSPYGYFASTRINEMAQKHNRRVDWHPFSGEAFKPSTSGTSLVQNPAKRTYIERDYIRSAKFHNIEFKIPSVFPLDTRYASRAVMWAESKYGEDKGIALAQAIFKAYYVEDKNIGDPKTIIDLGVSVGLKAEEVSEGMNNSFTKEQVRAEIDLATAKGVFGSPFVIFDGEPFWGFDRFDQLEAALKAKA</sequence>
<evidence type="ECO:0000259" key="3">
    <source>
        <dbReference type="Pfam" id="PF01323"/>
    </source>
</evidence>
<evidence type="ECO:0000313" key="4">
    <source>
        <dbReference type="EMBL" id="AXF85907.1"/>
    </source>
</evidence>
<dbReference type="CDD" id="cd03022">
    <property type="entry name" value="DsbA_HCCA_Iso"/>
    <property type="match status" value="1"/>
</dbReference>
<dbReference type="InterPro" id="IPR036249">
    <property type="entry name" value="Thioredoxin-like_sf"/>
</dbReference>
<dbReference type="GO" id="GO:0018845">
    <property type="term" value="F:2-hydroxychromene-2-carboxylate isomerase activity"/>
    <property type="evidence" value="ECO:0007669"/>
    <property type="project" value="UniProtKB-UniRule"/>
</dbReference>
<dbReference type="GO" id="GO:0006749">
    <property type="term" value="P:glutathione metabolic process"/>
    <property type="evidence" value="ECO:0007669"/>
    <property type="project" value="TreeGrafter"/>
</dbReference>
<comment type="catalytic activity">
    <reaction evidence="1">
        <text>2-hydroxychromene-2-carboxylate = (3E)-4-(2-hydroxyphenyl)-2-oxobut-3-enoate</text>
        <dbReference type="Rhea" id="RHEA:27401"/>
        <dbReference type="ChEBI" id="CHEBI:59350"/>
        <dbReference type="ChEBI" id="CHEBI:59353"/>
        <dbReference type="EC" id="5.99.1.4"/>
    </reaction>
</comment>
<dbReference type="EMBL" id="CP031124">
    <property type="protein sequence ID" value="AXF85907.1"/>
    <property type="molecule type" value="Genomic_DNA"/>
</dbReference>
<evidence type="ECO:0000256" key="1">
    <source>
        <dbReference type="PIRNR" id="PIRNR006386"/>
    </source>
</evidence>
<keyword evidence="1 4" id="KW-0413">Isomerase</keyword>
<dbReference type="PANTHER" id="PTHR42943">
    <property type="entry name" value="GLUTATHIONE S-TRANSFERASE KAPPA"/>
    <property type="match status" value="1"/>
</dbReference>
<dbReference type="PANTHER" id="PTHR42943:SF2">
    <property type="entry name" value="GLUTATHIONE S-TRANSFERASE KAPPA 1"/>
    <property type="match status" value="1"/>
</dbReference>
<dbReference type="Gene3D" id="3.40.30.10">
    <property type="entry name" value="Glutaredoxin"/>
    <property type="match status" value="1"/>
</dbReference>
<dbReference type="SUPFAM" id="SSF52833">
    <property type="entry name" value="Thioredoxin-like"/>
    <property type="match status" value="1"/>
</dbReference>
<dbReference type="OrthoDB" id="8560325at2"/>
<dbReference type="RefSeq" id="WP_114563046.1">
    <property type="nucleotide sequence ID" value="NZ_CP031124.1"/>
</dbReference>
<dbReference type="GO" id="GO:1901170">
    <property type="term" value="P:naphthalene catabolic process"/>
    <property type="evidence" value="ECO:0007669"/>
    <property type="project" value="InterPro"/>
</dbReference>
<dbReference type="GO" id="GO:0004364">
    <property type="term" value="F:glutathione transferase activity"/>
    <property type="evidence" value="ECO:0007669"/>
    <property type="project" value="TreeGrafter"/>
</dbReference>
<proteinExistence type="inferred from homology"/>
<dbReference type="Pfam" id="PF01323">
    <property type="entry name" value="DSBA"/>
    <property type="match status" value="1"/>
</dbReference>
<dbReference type="EC" id="5.99.1.4" evidence="1"/>
<dbReference type="InterPro" id="IPR051924">
    <property type="entry name" value="GST_Kappa/NadH"/>
</dbReference>
<dbReference type="InterPro" id="IPR044087">
    <property type="entry name" value="NahD-like"/>
</dbReference>
<feature type="active site" description="Nucleophile" evidence="2">
    <location>
        <position position="13"/>
    </location>
</feature>
<protein>
    <recommendedName>
        <fullName evidence="1">2-hydroxychromene-2-carboxylate isomerase</fullName>
        <ecNumber evidence="1">5.99.1.4</ecNumber>
    </recommendedName>
</protein>
<comment type="similarity">
    <text evidence="1">Belongs to the GST superfamily. NadH family.</text>
</comment>
<dbReference type="Proteomes" id="UP000252182">
    <property type="component" value="Chromosome"/>
</dbReference>
<name>A0A345DC19_9BURK</name>